<name>A0A9W4FH47_9MYCO</name>
<feature type="region of interest" description="Disordered" evidence="1">
    <location>
        <begin position="83"/>
        <end position="245"/>
    </location>
</feature>
<keyword evidence="2" id="KW-0812">Transmembrane</keyword>
<dbReference type="KEGG" id="mgau:MGALJ_44940"/>
<dbReference type="Proteomes" id="UP000465785">
    <property type="component" value="Chromosome"/>
</dbReference>
<feature type="transmembrane region" description="Helical" evidence="2">
    <location>
        <begin position="335"/>
        <end position="358"/>
    </location>
</feature>
<feature type="compositionally biased region" description="Low complexity" evidence="1">
    <location>
        <begin position="291"/>
        <end position="307"/>
    </location>
</feature>
<sequence length="377" mass="38071">MPHNTISRCVSPVALARGNADSVEGKPANVPVRQSLDSKSAAAMRVMGGAEVGSRVGIAAAGFLVAYGLLVVGAGNTPANATPAPGSVAADDGDGARTESGQHGGAPSAVRPGRRDHASPGTGSRGDEPDGRKPRERRFGSGRVPHQTPQTEDDEKRNEGEPVDGEDGGGVETPPKEPPWEEPPGEEDPDDCWPWPPDPQPPVDGGGAGPPIRPPAGRPHAPPMQLPPHLLPEHTPSQPGVVDAEPGIGIAVPQLPVAPIALPIVVAPPMGIPRGAAPRGLPTEPVPASPRGPAAEPPAGRQAPPAETASNVAAPPASYRAGYTEYLRNAGISQVALVAAPGLVGMVLLTGVGGLVGYRQAKAGHAVRAGGAARFVD</sequence>
<evidence type="ECO:0000313" key="3">
    <source>
        <dbReference type="EMBL" id="BBY94825.1"/>
    </source>
</evidence>
<dbReference type="EMBL" id="AP022601">
    <property type="protein sequence ID" value="BBY94825.1"/>
    <property type="molecule type" value="Genomic_DNA"/>
</dbReference>
<keyword evidence="4" id="KW-1185">Reference proteome</keyword>
<organism evidence="3 4">
    <name type="scientific">Mycobacterium gallinarum</name>
    <dbReference type="NCBI Taxonomy" id="39689"/>
    <lineage>
        <taxon>Bacteria</taxon>
        <taxon>Bacillati</taxon>
        <taxon>Actinomycetota</taxon>
        <taxon>Actinomycetes</taxon>
        <taxon>Mycobacteriales</taxon>
        <taxon>Mycobacteriaceae</taxon>
        <taxon>Mycobacterium</taxon>
    </lineage>
</organism>
<dbReference type="AlphaFoldDB" id="A0A9W4FH47"/>
<evidence type="ECO:0000313" key="4">
    <source>
        <dbReference type="Proteomes" id="UP000465785"/>
    </source>
</evidence>
<feature type="compositionally biased region" description="Basic and acidic residues" evidence="1">
    <location>
        <begin position="125"/>
        <end position="139"/>
    </location>
</feature>
<keyword evidence="2" id="KW-1133">Transmembrane helix</keyword>
<feature type="compositionally biased region" description="Pro residues" evidence="1">
    <location>
        <begin position="211"/>
        <end position="230"/>
    </location>
</feature>
<protein>
    <submittedName>
        <fullName evidence="3">Uncharacterized protein</fullName>
    </submittedName>
</protein>
<reference evidence="3 4" key="1">
    <citation type="journal article" date="2019" name="Emerg. Microbes Infect.">
        <title>Comprehensive subspecies identification of 175 nontuberculous mycobacteria species based on 7547 genomic profiles.</title>
        <authorList>
            <person name="Matsumoto Y."/>
            <person name="Kinjo T."/>
            <person name="Motooka D."/>
            <person name="Nabeya D."/>
            <person name="Jung N."/>
            <person name="Uechi K."/>
            <person name="Horii T."/>
            <person name="Iida T."/>
            <person name="Fujita J."/>
            <person name="Nakamura S."/>
        </authorList>
    </citation>
    <scope>NUCLEOTIDE SEQUENCE [LARGE SCALE GENOMIC DNA]</scope>
    <source>
        <strain evidence="3 4">JCM 6399</strain>
    </source>
</reference>
<gene>
    <name evidence="3" type="ORF">MGALJ_44940</name>
</gene>
<evidence type="ECO:0000256" key="2">
    <source>
        <dbReference type="SAM" id="Phobius"/>
    </source>
</evidence>
<evidence type="ECO:0000256" key="1">
    <source>
        <dbReference type="SAM" id="MobiDB-lite"/>
    </source>
</evidence>
<proteinExistence type="predicted"/>
<accession>A0A9W4FH47</accession>
<keyword evidence="2" id="KW-0472">Membrane</keyword>
<feature type="region of interest" description="Disordered" evidence="1">
    <location>
        <begin position="276"/>
        <end position="313"/>
    </location>
</feature>